<keyword evidence="6 11" id="KW-0547">Nucleotide-binding</keyword>
<feature type="domain" description="Aminoglycoside phosphotransferase" evidence="12">
    <location>
        <begin position="33"/>
        <end position="255"/>
    </location>
</feature>
<evidence type="ECO:0000313" key="13">
    <source>
        <dbReference type="EMBL" id="MCX2523475.1"/>
    </source>
</evidence>
<organism evidence="13 14">
    <name type="scientific">Larsenimonas rhizosphaerae</name>
    <dbReference type="NCBI Taxonomy" id="2944682"/>
    <lineage>
        <taxon>Bacteria</taxon>
        <taxon>Pseudomonadati</taxon>
        <taxon>Pseudomonadota</taxon>
        <taxon>Gammaproteobacteria</taxon>
        <taxon>Oceanospirillales</taxon>
        <taxon>Halomonadaceae</taxon>
        <taxon>Larsenimonas</taxon>
    </lineage>
</organism>
<comment type="subcellular location">
    <subcellularLocation>
        <location evidence="11">Cytoplasm</location>
    </subcellularLocation>
</comment>
<comment type="cofactor">
    <cofactor evidence="11">
        <name>Mg(2+)</name>
        <dbReference type="ChEBI" id="CHEBI:18420"/>
    </cofactor>
</comment>
<keyword evidence="2 11" id="KW-0723">Serine/threonine-protein kinase</keyword>
<proteinExistence type="inferred from homology"/>
<gene>
    <name evidence="11" type="primary">srkA</name>
    <name evidence="13" type="ORF">OQ287_04410</name>
</gene>
<evidence type="ECO:0000259" key="12">
    <source>
        <dbReference type="Pfam" id="PF01636"/>
    </source>
</evidence>
<evidence type="ECO:0000256" key="1">
    <source>
        <dbReference type="ARBA" id="ARBA00022490"/>
    </source>
</evidence>
<keyword evidence="4 11" id="KW-0808">Transferase</keyword>
<comment type="catalytic activity">
    <reaction evidence="11">
        <text>L-threonyl-[protein] + ATP = O-phospho-L-threonyl-[protein] + ADP + H(+)</text>
        <dbReference type="Rhea" id="RHEA:46608"/>
        <dbReference type="Rhea" id="RHEA-COMP:11060"/>
        <dbReference type="Rhea" id="RHEA-COMP:11605"/>
        <dbReference type="ChEBI" id="CHEBI:15378"/>
        <dbReference type="ChEBI" id="CHEBI:30013"/>
        <dbReference type="ChEBI" id="CHEBI:30616"/>
        <dbReference type="ChEBI" id="CHEBI:61977"/>
        <dbReference type="ChEBI" id="CHEBI:456216"/>
        <dbReference type="EC" id="2.7.11.1"/>
    </reaction>
</comment>
<comment type="similarity">
    <text evidence="11">Belongs to the SrkA/RdoA protein kinase family.</text>
</comment>
<accession>A0AA42CX52</accession>
<evidence type="ECO:0000256" key="3">
    <source>
        <dbReference type="ARBA" id="ARBA00022553"/>
    </source>
</evidence>
<feature type="active site" evidence="11">
    <location>
        <position position="216"/>
    </location>
</feature>
<comment type="subunit">
    <text evidence="11">Monomer.</text>
</comment>
<dbReference type="EC" id="2.7.11.1" evidence="11"/>
<dbReference type="GO" id="GO:0005524">
    <property type="term" value="F:ATP binding"/>
    <property type="evidence" value="ECO:0007669"/>
    <property type="project" value="UniProtKB-UniRule"/>
</dbReference>
<dbReference type="InterPro" id="IPR011009">
    <property type="entry name" value="Kinase-like_dom_sf"/>
</dbReference>
<dbReference type="GO" id="GO:0005737">
    <property type="term" value="C:cytoplasm"/>
    <property type="evidence" value="ECO:0007669"/>
    <property type="project" value="UniProtKB-SubCell"/>
</dbReference>
<dbReference type="RefSeq" id="WP_265895716.1">
    <property type="nucleotide sequence ID" value="NZ_JAPIVE010000001.1"/>
</dbReference>
<dbReference type="AlphaFoldDB" id="A0AA42CX52"/>
<dbReference type="EMBL" id="JAPIVE010000001">
    <property type="protein sequence ID" value="MCX2523475.1"/>
    <property type="molecule type" value="Genomic_DNA"/>
</dbReference>
<feature type="binding site" evidence="11">
    <location>
        <position position="204"/>
    </location>
    <ligand>
        <name>Mg(2+)</name>
        <dbReference type="ChEBI" id="CHEBI:18420"/>
    </ligand>
</feature>
<evidence type="ECO:0000256" key="10">
    <source>
        <dbReference type="ARBA" id="ARBA00023016"/>
    </source>
</evidence>
<keyword evidence="14" id="KW-1185">Reference proteome</keyword>
<reference evidence="13" key="1">
    <citation type="submission" date="2022-11" db="EMBL/GenBank/DDBJ databases">
        <title>Larsenimonas rhizosphaerae sp. nov., isolated from a tidal mudflat.</title>
        <authorList>
            <person name="Lee S.D."/>
            <person name="Kim I.S."/>
        </authorList>
    </citation>
    <scope>NUCLEOTIDE SEQUENCE</scope>
    <source>
        <strain evidence="13">GH2-1</strain>
    </source>
</reference>
<dbReference type="Gene3D" id="3.30.200.70">
    <property type="match status" value="1"/>
</dbReference>
<dbReference type="Proteomes" id="UP001165678">
    <property type="component" value="Unassembled WGS sequence"/>
</dbReference>
<keyword evidence="8 11" id="KW-0067">ATP-binding</keyword>
<dbReference type="PANTHER" id="PTHR39573">
    <property type="entry name" value="STRESS RESPONSE KINASE A"/>
    <property type="match status" value="1"/>
</dbReference>
<evidence type="ECO:0000256" key="9">
    <source>
        <dbReference type="ARBA" id="ARBA00022842"/>
    </source>
</evidence>
<dbReference type="GO" id="GO:0004674">
    <property type="term" value="F:protein serine/threonine kinase activity"/>
    <property type="evidence" value="ECO:0007669"/>
    <property type="project" value="UniProtKB-UniRule"/>
</dbReference>
<keyword evidence="7 11" id="KW-0418">Kinase</keyword>
<dbReference type="GO" id="GO:0000287">
    <property type="term" value="F:magnesium ion binding"/>
    <property type="evidence" value="ECO:0007669"/>
    <property type="project" value="UniProtKB-UniRule"/>
</dbReference>
<keyword evidence="5 11" id="KW-0479">Metal-binding</keyword>
<name>A0AA42CX52_9GAMM</name>
<sequence length="324" mass="37943">MTHPYDTLTPVTVLDMIEALGFELQGEPFALNSYENRVYAWRAESGPRFVLKVYRPGRWTAQQIDEELSFLDWLEQHQVPAGRVWTSPEGVRRHEFKGFHYALFHAVPGQAPELDNPAHLFALGELMGRMHAAAADFSFVHRPTLEPMPLLERSREQVLLCGRLDKGQRRTYERLTSELLTQAEQWSLSGLRLLPTHGDCHIGNLLGRDDEFSLVDFDDAITAPAINDLWMWLSGEDAQQWQRQWSEIIEGYEQYRAFDSRELEWIERLRTLRLVRHTAWIIERWNDPAFPSAFSWLERPGYWETHLRTLEQQRHALSSPHWLA</sequence>
<evidence type="ECO:0000313" key="14">
    <source>
        <dbReference type="Proteomes" id="UP001165678"/>
    </source>
</evidence>
<feature type="binding site" evidence="11">
    <location>
        <position position="216"/>
    </location>
    <ligand>
        <name>Mg(2+)</name>
        <dbReference type="ChEBI" id="CHEBI:18420"/>
    </ligand>
</feature>
<keyword evidence="3 11" id="KW-0597">Phosphoprotein</keyword>
<keyword evidence="10 11" id="KW-0346">Stress response</keyword>
<feature type="site" description="ATP" evidence="11">
    <location>
        <position position="33"/>
    </location>
</feature>
<evidence type="ECO:0000256" key="2">
    <source>
        <dbReference type="ARBA" id="ARBA00022527"/>
    </source>
</evidence>
<keyword evidence="1 11" id="KW-0963">Cytoplasm</keyword>
<evidence type="ECO:0000256" key="8">
    <source>
        <dbReference type="ARBA" id="ARBA00022840"/>
    </source>
</evidence>
<evidence type="ECO:0000256" key="11">
    <source>
        <dbReference type="HAMAP-Rule" id="MF_01497"/>
    </source>
</evidence>
<comment type="caution">
    <text evidence="13">The sequence shown here is derived from an EMBL/GenBank/DDBJ whole genome shotgun (WGS) entry which is preliminary data.</text>
</comment>
<evidence type="ECO:0000256" key="5">
    <source>
        <dbReference type="ARBA" id="ARBA00022723"/>
    </source>
</evidence>
<comment type="function">
    <text evidence="11">A protein kinase that phosphorylates Ser and Thr residues. Probably acts to suppress the effects of stress linked to accumulation of reactive oxygen species. Probably involved in the extracytoplasmic stress response.</text>
</comment>
<dbReference type="InterPro" id="IPR002575">
    <property type="entry name" value="Aminoglycoside_PTrfase"/>
</dbReference>
<dbReference type="InterPro" id="IPR032882">
    <property type="entry name" value="SrkA/RdoA"/>
</dbReference>
<dbReference type="Gene3D" id="1.10.510.10">
    <property type="entry name" value="Transferase(Phosphotransferase) domain 1"/>
    <property type="match status" value="1"/>
</dbReference>
<feature type="active site" description="Proton acceptor" evidence="11">
    <location>
        <position position="199"/>
    </location>
</feature>
<protein>
    <recommendedName>
        <fullName evidence="11">Stress response kinase A</fullName>
        <ecNumber evidence="11">2.7.11.1</ecNumber>
    </recommendedName>
    <alternativeName>
        <fullName evidence="11">Serine/threonine-protein kinase SrkA</fullName>
    </alternativeName>
</protein>
<dbReference type="Pfam" id="PF01636">
    <property type="entry name" value="APH"/>
    <property type="match status" value="1"/>
</dbReference>
<dbReference type="NCBIfam" id="NF008738">
    <property type="entry name" value="PRK11768.1"/>
    <property type="match status" value="1"/>
</dbReference>
<evidence type="ECO:0000256" key="4">
    <source>
        <dbReference type="ARBA" id="ARBA00022679"/>
    </source>
</evidence>
<evidence type="ECO:0000256" key="6">
    <source>
        <dbReference type="ARBA" id="ARBA00022741"/>
    </source>
</evidence>
<dbReference type="HAMAP" id="MF_01497">
    <property type="entry name" value="SrkA_kinase"/>
    <property type="match status" value="1"/>
</dbReference>
<keyword evidence="9 11" id="KW-0460">Magnesium</keyword>
<dbReference type="SUPFAM" id="SSF56112">
    <property type="entry name" value="Protein kinase-like (PK-like)"/>
    <property type="match status" value="1"/>
</dbReference>
<dbReference type="PANTHER" id="PTHR39573:SF1">
    <property type="entry name" value="STRESS RESPONSE KINASE A"/>
    <property type="match status" value="1"/>
</dbReference>
<comment type="catalytic activity">
    <reaction evidence="11">
        <text>L-seryl-[protein] + ATP = O-phospho-L-seryl-[protein] + ADP + H(+)</text>
        <dbReference type="Rhea" id="RHEA:17989"/>
        <dbReference type="Rhea" id="RHEA-COMP:9863"/>
        <dbReference type="Rhea" id="RHEA-COMP:11604"/>
        <dbReference type="ChEBI" id="CHEBI:15378"/>
        <dbReference type="ChEBI" id="CHEBI:29999"/>
        <dbReference type="ChEBI" id="CHEBI:30616"/>
        <dbReference type="ChEBI" id="CHEBI:83421"/>
        <dbReference type="ChEBI" id="CHEBI:456216"/>
        <dbReference type="EC" id="2.7.11.1"/>
    </reaction>
</comment>
<dbReference type="Gene3D" id="1.20.1270.170">
    <property type="match status" value="1"/>
</dbReference>
<evidence type="ECO:0000256" key="7">
    <source>
        <dbReference type="ARBA" id="ARBA00022777"/>
    </source>
</evidence>